<gene>
    <name evidence="2" type="ORF">CH376_21635</name>
    <name evidence="1" type="ORF">CH380_13755</name>
</gene>
<evidence type="ECO:0000313" key="3">
    <source>
        <dbReference type="Proteomes" id="UP000232149"/>
    </source>
</evidence>
<dbReference type="AlphaFoldDB" id="A0A2M9YMM3"/>
<keyword evidence="3" id="KW-1185">Reference proteome</keyword>
<dbReference type="Proteomes" id="UP000232149">
    <property type="component" value="Unassembled WGS sequence"/>
</dbReference>
<proteinExistence type="predicted"/>
<protein>
    <submittedName>
        <fullName evidence="1">Uncharacterized protein</fullName>
    </submittedName>
</protein>
<name>A0A2M9YMM3_9LEPT</name>
<accession>A0A2M9YMM3</accession>
<dbReference type="EMBL" id="NPDU01000094">
    <property type="protein sequence ID" value="PJZ59840.1"/>
    <property type="molecule type" value="Genomic_DNA"/>
</dbReference>
<evidence type="ECO:0000313" key="4">
    <source>
        <dbReference type="Proteomes" id="UP000232188"/>
    </source>
</evidence>
<evidence type="ECO:0000313" key="2">
    <source>
        <dbReference type="EMBL" id="PJZ59840.1"/>
    </source>
</evidence>
<sequence length="163" mass="18906">MRQAEEKLEAIAEFLALPPPPENAKLTHFWRYPSFDFFSRWLVYHAPDRSVVRRVVWDRPGDLGRTTLEPTLYSSQAEVDHASISLFFEKLREISIPFAEPRTGIIIDGTQYGFASTFGPSSVRFLWIVPPPGWEAFVFWFQEFTEFLDQNLPLPTPEAIRRG</sequence>
<dbReference type="EMBL" id="NPDV01000011">
    <property type="protein sequence ID" value="PJZ52805.1"/>
    <property type="molecule type" value="Genomic_DNA"/>
</dbReference>
<dbReference type="Proteomes" id="UP000232188">
    <property type="component" value="Unassembled WGS sequence"/>
</dbReference>
<organism evidence="1 4">
    <name type="scientific">Leptospira adleri</name>
    <dbReference type="NCBI Taxonomy" id="2023186"/>
    <lineage>
        <taxon>Bacteria</taxon>
        <taxon>Pseudomonadati</taxon>
        <taxon>Spirochaetota</taxon>
        <taxon>Spirochaetia</taxon>
        <taxon>Leptospirales</taxon>
        <taxon>Leptospiraceae</taxon>
        <taxon>Leptospira</taxon>
    </lineage>
</organism>
<evidence type="ECO:0000313" key="1">
    <source>
        <dbReference type="EMBL" id="PJZ52805.1"/>
    </source>
</evidence>
<comment type="caution">
    <text evidence="1">The sequence shown here is derived from an EMBL/GenBank/DDBJ whole genome shotgun (WGS) entry which is preliminary data.</text>
</comment>
<reference evidence="3 4" key="1">
    <citation type="submission" date="2017-07" db="EMBL/GenBank/DDBJ databases">
        <title>Leptospira spp. isolated from tropical soils.</title>
        <authorList>
            <person name="Thibeaux R."/>
            <person name="Iraola G."/>
            <person name="Ferres I."/>
            <person name="Bierque E."/>
            <person name="Girault D."/>
            <person name="Soupe-Gilbert M.-E."/>
            <person name="Picardeau M."/>
            <person name="Goarant C."/>
        </authorList>
    </citation>
    <scope>NUCLEOTIDE SEQUENCE [LARGE SCALE GENOMIC DNA]</scope>
    <source>
        <strain evidence="1 4">FH2-B-C1</strain>
        <strain evidence="2 3">FH2-B-D1</strain>
    </source>
</reference>